<feature type="domain" description="NAD-dependent epimerase/dehydratase" evidence="1">
    <location>
        <begin position="3"/>
        <end position="185"/>
    </location>
</feature>
<dbReference type="InterPro" id="IPR036291">
    <property type="entry name" value="NAD(P)-bd_dom_sf"/>
</dbReference>
<name>A0AA95KCC7_9GAMM</name>
<evidence type="ECO:0000313" key="2">
    <source>
        <dbReference type="EMBL" id="WGZ89459.1"/>
    </source>
</evidence>
<dbReference type="EMBL" id="CP124755">
    <property type="protein sequence ID" value="WGZ89459.1"/>
    <property type="molecule type" value="Genomic_DNA"/>
</dbReference>
<dbReference type="InterPro" id="IPR001509">
    <property type="entry name" value="Epimerase_deHydtase"/>
</dbReference>
<organism evidence="2">
    <name type="scientific">Candidatus Thiocaldithrix dubininis</name>
    <dbReference type="NCBI Taxonomy" id="3080823"/>
    <lineage>
        <taxon>Bacteria</taxon>
        <taxon>Pseudomonadati</taxon>
        <taxon>Pseudomonadota</taxon>
        <taxon>Gammaproteobacteria</taxon>
        <taxon>Thiotrichales</taxon>
        <taxon>Thiotrichaceae</taxon>
        <taxon>Candidatus Thiocaldithrix</taxon>
    </lineage>
</organism>
<sequence length="276" mass="30031">MRILLTGSSGFIGRHLHTALVAAGHHVIPIARRAGVDMNQLLTPDAWLAYLAKVDVVINSVGIITETQAQTFAKLHTRAPIALFQAAQQIGVKRVIQISALGADAQAVSPYHLSKKAADDVLLTLDLDWFILRPSLVYGEGGSSAAFFKRVASLPLIPLLDQGQQHIQPVHISDVVATIMQALHATPTQRYIEVVGAYPVTLKQWLQQLREAMGKANAVYVPVPYPLIKGIAQLLHPLLPLFHPDNLRMLQAGNTADVQALAEFLGRLPLSVEQMP</sequence>
<dbReference type="AlphaFoldDB" id="A0AA95KCC7"/>
<dbReference type="PANTHER" id="PTHR12126">
    <property type="entry name" value="NADH-UBIQUINONE OXIDOREDUCTASE 39 KDA SUBUNIT-RELATED"/>
    <property type="match status" value="1"/>
</dbReference>
<gene>
    <name evidence="2" type="ORF">QJT80_08025</name>
</gene>
<dbReference type="InterPro" id="IPR051207">
    <property type="entry name" value="ComplexI_NDUFA9_subunit"/>
</dbReference>
<dbReference type="SUPFAM" id="SSF51735">
    <property type="entry name" value="NAD(P)-binding Rossmann-fold domains"/>
    <property type="match status" value="1"/>
</dbReference>
<dbReference type="Pfam" id="PF01370">
    <property type="entry name" value="Epimerase"/>
    <property type="match status" value="1"/>
</dbReference>
<dbReference type="Proteomes" id="UP001300672">
    <property type="component" value="Chromosome"/>
</dbReference>
<protein>
    <submittedName>
        <fullName evidence="2">NAD-dependent epimerase/dehydratase family protein</fullName>
    </submittedName>
</protein>
<reference evidence="2" key="2">
    <citation type="submission" date="2023-04" db="EMBL/GenBank/DDBJ databases">
        <authorList>
            <person name="Beletskiy A.V."/>
            <person name="Mardanov A.V."/>
            <person name="Ravin N.V."/>
        </authorList>
    </citation>
    <scope>NUCLEOTIDE SEQUENCE</scope>
    <source>
        <strain evidence="2">GKL-01</strain>
    </source>
</reference>
<accession>A0AA95KCC7</accession>
<reference evidence="2" key="1">
    <citation type="journal article" date="2023" name="Int. J. Mol. Sci.">
        <title>Metagenomics Revealed a New Genus 'Candidatus Thiocaldithrix dubininis' gen. nov., sp. nov. and a New Species 'Candidatus Thiothrix putei' sp. nov. in the Family Thiotrichaceae, Some Members of Which Have Traits of Both Na+- and H+-Motive Energetics.</title>
        <authorList>
            <person name="Ravin N.V."/>
            <person name="Muntyan M.S."/>
            <person name="Smolyakov D.D."/>
            <person name="Rudenko T.S."/>
            <person name="Beletsky A.V."/>
            <person name="Mardanov A.V."/>
            <person name="Grabovich M.Y."/>
        </authorList>
    </citation>
    <scope>NUCLEOTIDE SEQUENCE</scope>
    <source>
        <strain evidence="2">GKL-01</strain>
    </source>
</reference>
<proteinExistence type="predicted"/>
<dbReference type="GO" id="GO:0044877">
    <property type="term" value="F:protein-containing complex binding"/>
    <property type="evidence" value="ECO:0007669"/>
    <property type="project" value="TreeGrafter"/>
</dbReference>
<evidence type="ECO:0000259" key="1">
    <source>
        <dbReference type="Pfam" id="PF01370"/>
    </source>
</evidence>
<dbReference type="Gene3D" id="3.40.50.720">
    <property type="entry name" value="NAD(P)-binding Rossmann-like Domain"/>
    <property type="match status" value="1"/>
</dbReference>
<dbReference type="KEGG" id="tdu:QJT80_08025"/>
<dbReference type="PANTHER" id="PTHR12126:SF11">
    <property type="entry name" value="NADH DEHYDROGENASE [UBIQUINONE] 1 ALPHA SUBCOMPLEX SUBUNIT 9, MITOCHONDRIAL"/>
    <property type="match status" value="1"/>
</dbReference>